<organism evidence="2 3">
    <name type="scientific">Petrolisthes cinctipes</name>
    <name type="common">Flat porcelain crab</name>
    <dbReference type="NCBI Taxonomy" id="88211"/>
    <lineage>
        <taxon>Eukaryota</taxon>
        <taxon>Metazoa</taxon>
        <taxon>Ecdysozoa</taxon>
        <taxon>Arthropoda</taxon>
        <taxon>Crustacea</taxon>
        <taxon>Multicrustacea</taxon>
        <taxon>Malacostraca</taxon>
        <taxon>Eumalacostraca</taxon>
        <taxon>Eucarida</taxon>
        <taxon>Decapoda</taxon>
        <taxon>Pleocyemata</taxon>
        <taxon>Anomura</taxon>
        <taxon>Galatheoidea</taxon>
        <taxon>Porcellanidae</taxon>
        <taxon>Petrolisthes</taxon>
    </lineage>
</organism>
<comment type="caution">
    <text evidence="2">The sequence shown here is derived from an EMBL/GenBank/DDBJ whole genome shotgun (WGS) entry which is preliminary data.</text>
</comment>
<dbReference type="Proteomes" id="UP001286313">
    <property type="component" value="Unassembled WGS sequence"/>
</dbReference>
<feature type="transmembrane region" description="Helical" evidence="1">
    <location>
        <begin position="24"/>
        <end position="46"/>
    </location>
</feature>
<dbReference type="AlphaFoldDB" id="A0AAE1L2Q5"/>
<evidence type="ECO:0000313" key="2">
    <source>
        <dbReference type="EMBL" id="KAK3892972.1"/>
    </source>
</evidence>
<accession>A0AAE1L2Q5</accession>
<keyword evidence="1" id="KW-1133">Transmembrane helix</keyword>
<proteinExistence type="predicted"/>
<evidence type="ECO:0008006" key="4">
    <source>
        <dbReference type="Google" id="ProtNLM"/>
    </source>
</evidence>
<protein>
    <recommendedName>
        <fullName evidence="4">Ionotropic glutamate receptor C-terminal domain-containing protein</fullName>
    </recommendedName>
</protein>
<reference evidence="2" key="1">
    <citation type="submission" date="2023-10" db="EMBL/GenBank/DDBJ databases">
        <title>Genome assemblies of two species of porcelain crab, Petrolisthes cinctipes and Petrolisthes manimaculis (Anomura: Porcellanidae).</title>
        <authorList>
            <person name="Angst P."/>
        </authorList>
    </citation>
    <scope>NUCLEOTIDE SEQUENCE</scope>
    <source>
        <strain evidence="2">PB745_01</strain>
        <tissue evidence="2">Gill</tissue>
    </source>
</reference>
<keyword evidence="3" id="KW-1185">Reference proteome</keyword>
<dbReference type="Gene3D" id="1.10.287.70">
    <property type="match status" value="1"/>
</dbReference>
<gene>
    <name evidence="2" type="ORF">Pcinc_003151</name>
</gene>
<evidence type="ECO:0000256" key="1">
    <source>
        <dbReference type="SAM" id="Phobius"/>
    </source>
</evidence>
<keyword evidence="1" id="KW-0472">Membrane</keyword>
<dbReference type="EMBL" id="JAWQEG010000237">
    <property type="protein sequence ID" value="KAK3892972.1"/>
    <property type="molecule type" value="Genomic_DNA"/>
</dbReference>
<sequence length="115" mass="12694">MEVVGSLLGQSLYGRLSTSRSNHILSASWLIFCVVIGIGYRGSLIASLTIPRQPSRPETVKELVTTVERATIGSYGMSYKRFFTASDNIVYRDLGRLMHVGTPIKKGLSDALRMK</sequence>
<evidence type="ECO:0000313" key="3">
    <source>
        <dbReference type="Proteomes" id="UP001286313"/>
    </source>
</evidence>
<keyword evidence="1" id="KW-0812">Transmembrane</keyword>
<name>A0AAE1L2Q5_PETCI</name>